<keyword evidence="4" id="KW-0539">Nucleus</keyword>
<feature type="domain" description="HTH myb-type" evidence="6">
    <location>
        <begin position="62"/>
        <end position="116"/>
    </location>
</feature>
<sequence length="303" mass="33786">MGRSPCCAKVGLNRGAWTVQEDRILVDYIQSHGEGGWRNLPKKAGLKRCGKSCRLRWLNYLRPDIKRGNITADEEELIIRLHNLLGNRWSLIAGRLPGRTDNEIKNYWNTIVSKKVKHQPKPSKETKLTKSKVIAMSRPATQVVRTKALKCSRVLFLNPPQARPQVMQQQQHRQADTDPATQTNAMPVVKSKNADGKVPCLAGGEDHLATDFDFSEIDLSEFLNSDLSDKFRCFDGCNYGSYNNTSLTSNSSSEQAMMFSEEMVQSWNLGGCAQDQANVGSNVQSLSPLLDCDKGEWLASGVI</sequence>
<dbReference type="InterPro" id="IPR001005">
    <property type="entry name" value="SANT/Myb"/>
</dbReference>
<protein>
    <submittedName>
        <fullName evidence="7">Uncharacterized protein</fullName>
    </submittedName>
</protein>
<dbReference type="PANTHER" id="PTHR47999:SF80">
    <property type="entry name" value="MYB-RELATED PROTEIN MYB4-LIKE"/>
    <property type="match status" value="1"/>
</dbReference>
<keyword evidence="2" id="KW-0677">Repeat</keyword>
<dbReference type="PANTHER" id="PTHR47999">
    <property type="entry name" value="TRANSCRIPTION FACTOR MYB8-RELATED-RELATED"/>
    <property type="match status" value="1"/>
</dbReference>
<feature type="domain" description="Myb-like" evidence="5">
    <location>
        <begin position="62"/>
        <end position="112"/>
    </location>
</feature>
<dbReference type="EMBL" id="KK198755">
    <property type="protein sequence ID" value="KCW82161.1"/>
    <property type="molecule type" value="Genomic_DNA"/>
</dbReference>
<evidence type="ECO:0000259" key="5">
    <source>
        <dbReference type="PROSITE" id="PS50090"/>
    </source>
</evidence>
<evidence type="ECO:0000256" key="4">
    <source>
        <dbReference type="ARBA" id="ARBA00023242"/>
    </source>
</evidence>
<feature type="domain" description="HTH myb-type" evidence="6">
    <location>
        <begin position="9"/>
        <end position="61"/>
    </location>
</feature>
<dbReference type="Pfam" id="PF00249">
    <property type="entry name" value="Myb_DNA-binding"/>
    <property type="match status" value="2"/>
</dbReference>
<dbReference type="STRING" id="71139.A0A059CVE9"/>
<dbReference type="KEGG" id="egr:104438144"/>
<organism evidence="7">
    <name type="scientific">Eucalyptus grandis</name>
    <name type="common">Flooded gum</name>
    <dbReference type="NCBI Taxonomy" id="71139"/>
    <lineage>
        <taxon>Eukaryota</taxon>
        <taxon>Viridiplantae</taxon>
        <taxon>Streptophyta</taxon>
        <taxon>Embryophyta</taxon>
        <taxon>Tracheophyta</taxon>
        <taxon>Spermatophyta</taxon>
        <taxon>Magnoliopsida</taxon>
        <taxon>eudicotyledons</taxon>
        <taxon>Gunneridae</taxon>
        <taxon>Pentapetalae</taxon>
        <taxon>rosids</taxon>
        <taxon>malvids</taxon>
        <taxon>Myrtales</taxon>
        <taxon>Myrtaceae</taxon>
        <taxon>Myrtoideae</taxon>
        <taxon>Eucalypteae</taxon>
        <taxon>Eucalyptus</taxon>
    </lineage>
</organism>
<dbReference type="OrthoDB" id="2143914at2759"/>
<dbReference type="GO" id="GO:0006355">
    <property type="term" value="P:regulation of DNA-templated transcription"/>
    <property type="evidence" value="ECO:0000318"/>
    <property type="project" value="GO_Central"/>
</dbReference>
<dbReference type="InterPro" id="IPR009057">
    <property type="entry name" value="Homeodomain-like_sf"/>
</dbReference>
<dbReference type="PROSITE" id="PS51294">
    <property type="entry name" value="HTH_MYB"/>
    <property type="match status" value="2"/>
</dbReference>
<proteinExistence type="predicted"/>
<dbReference type="InterPro" id="IPR015495">
    <property type="entry name" value="Myb_TF_plants"/>
</dbReference>
<feature type="domain" description="Myb-like" evidence="5">
    <location>
        <begin position="9"/>
        <end position="61"/>
    </location>
</feature>
<dbReference type="Gene3D" id="1.10.10.60">
    <property type="entry name" value="Homeodomain-like"/>
    <property type="match status" value="2"/>
</dbReference>
<evidence type="ECO:0000256" key="1">
    <source>
        <dbReference type="ARBA" id="ARBA00004123"/>
    </source>
</evidence>
<comment type="subcellular location">
    <subcellularLocation>
        <location evidence="1">Nucleus</location>
    </subcellularLocation>
</comment>
<dbReference type="SMR" id="A0A059CVE9"/>
<dbReference type="eggNOG" id="KOG0048">
    <property type="taxonomic scope" value="Eukaryota"/>
</dbReference>
<dbReference type="GO" id="GO:0005634">
    <property type="term" value="C:nucleus"/>
    <property type="evidence" value="ECO:0000318"/>
    <property type="project" value="GO_Central"/>
</dbReference>
<name>A0A059CVE9_EUCGR</name>
<dbReference type="CDD" id="cd00167">
    <property type="entry name" value="SANT"/>
    <property type="match status" value="2"/>
</dbReference>
<dbReference type="InParanoid" id="A0A059CVE9"/>
<dbReference type="InterPro" id="IPR017930">
    <property type="entry name" value="Myb_dom"/>
</dbReference>
<dbReference type="GO" id="GO:0000987">
    <property type="term" value="F:cis-regulatory region sequence-specific DNA binding"/>
    <property type="evidence" value="ECO:0000318"/>
    <property type="project" value="GO_Central"/>
</dbReference>
<evidence type="ECO:0000256" key="2">
    <source>
        <dbReference type="ARBA" id="ARBA00022737"/>
    </source>
</evidence>
<dbReference type="PROSITE" id="PS50090">
    <property type="entry name" value="MYB_LIKE"/>
    <property type="match status" value="2"/>
</dbReference>
<evidence type="ECO:0000256" key="3">
    <source>
        <dbReference type="ARBA" id="ARBA00023125"/>
    </source>
</evidence>
<dbReference type="SUPFAM" id="SSF46689">
    <property type="entry name" value="Homeodomain-like"/>
    <property type="match status" value="1"/>
</dbReference>
<gene>
    <name evidence="7" type="ORF">EUGRSUZ_C03554</name>
</gene>
<accession>A0A059CVE9</accession>
<dbReference type="Gramene" id="KCW82161">
    <property type="protein sequence ID" value="KCW82161"/>
    <property type="gene ID" value="EUGRSUZ_C03554"/>
</dbReference>
<keyword evidence="3" id="KW-0238">DNA-binding</keyword>
<dbReference type="SMART" id="SM00717">
    <property type="entry name" value="SANT"/>
    <property type="match status" value="2"/>
</dbReference>
<dbReference type="FunFam" id="1.10.10.60:FF:000001">
    <property type="entry name" value="MYB-related transcription factor"/>
    <property type="match status" value="1"/>
</dbReference>
<evidence type="ECO:0000313" key="7">
    <source>
        <dbReference type="EMBL" id="KCW82161.1"/>
    </source>
</evidence>
<reference evidence="7" key="1">
    <citation type="submission" date="2013-07" db="EMBL/GenBank/DDBJ databases">
        <title>The genome of Eucalyptus grandis.</title>
        <authorList>
            <person name="Schmutz J."/>
            <person name="Hayes R."/>
            <person name="Myburg A."/>
            <person name="Tuskan G."/>
            <person name="Grattapaglia D."/>
            <person name="Rokhsar D.S."/>
        </authorList>
    </citation>
    <scope>NUCLEOTIDE SEQUENCE</scope>
    <source>
        <tissue evidence="7">Leaf extractions</tissue>
    </source>
</reference>
<evidence type="ECO:0000259" key="6">
    <source>
        <dbReference type="PROSITE" id="PS51294"/>
    </source>
</evidence>
<dbReference type="AlphaFoldDB" id="A0A059CVE9"/>